<protein>
    <submittedName>
        <fullName evidence="2">Uncharacterized protein LOC114338639</fullName>
    </submittedName>
</protein>
<gene>
    <name evidence="2" type="primary">LOC114338639</name>
</gene>
<dbReference type="GO" id="GO:0005874">
    <property type="term" value="C:microtubule"/>
    <property type="evidence" value="ECO:0007669"/>
    <property type="project" value="TreeGrafter"/>
</dbReference>
<dbReference type="RefSeq" id="XP_028145038.1">
    <property type="nucleotide sequence ID" value="XM_028289237.1"/>
</dbReference>
<dbReference type="InterPro" id="IPR039308">
    <property type="entry name" value="GAS8"/>
</dbReference>
<dbReference type="InParanoid" id="A0A6P7GIL1"/>
<dbReference type="GO" id="GO:0031267">
    <property type="term" value="F:small GTPase binding"/>
    <property type="evidence" value="ECO:0007669"/>
    <property type="project" value="InterPro"/>
</dbReference>
<reference evidence="2" key="1">
    <citation type="submission" date="2025-08" db="UniProtKB">
        <authorList>
            <consortium name="RefSeq"/>
        </authorList>
    </citation>
    <scope>IDENTIFICATION</scope>
    <source>
        <tissue evidence="2">Whole insect</tissue>
    </source>
</reference>
<evidence type="ECO:0000313" key="2">
    <source>
        <dbReference type="RefSeq" id="XP_028145038.1"/>
    </source>
</evidence>
<feature type="coiled-coil region" evidence="1">
    <location>
        <begin position="46"/>
        <end position="80"/>
    </location>
</feature>
<sequence length="195" mass="23448">MKKFKGKQLQFSAKTMTKEELLKFIQTTQADTDNEKRQKEIVCKEKEQLNESLTTSQKELREMKLEFVNKDQKLQQVTDEHVDNINFYKNQMTDLQSGNQKHLLNMKEKAKADLHKVMEEYTLKEKKLLQDNHNTKILIEEQEIKNNKCIESYRNHVKSEIQDAKDKIDRRFRESDAKYEKRYAEIKRLMQSINM</sequence>
<organism evidence="2">
    <name type="scientific">Diabrotica virgifera virgifera</name>
    <name type="common">western corn rootworm</name>
    <dbReference type="NCBI Taxonomy" id="50390"/>
    <lineage>
        <taxon>Eukaryota</taxon>
        <taxon>Metazoa</taxon>
        <taxon>Ecdysozoa</taxon>
        <taxon>Arthropoda</taxon>
        <taxon>Hexapoda</taxon>
        <taxon>Insecta</taxon>
        <taxon>Pterygota</taxon>
        <taxon>Neoptera</taxon>
        <taxon>Endopterygota</taxon>
        <taxon>Coleoptera</taxon>
        <taxon>Polyphaga</taxon>
        <taxon>Cucujiformia</taxon>
        <taxon>Chrysomeloidea</taxon>
        <taxon>Chrysomelidae</taxon>
        <taxon>Galerucinae</taxon>
        <taxon>Diabroticina</taxon>
        <taxon>Diabroticites</taxon>
        <taxon>Diabrotica</taxon>
    </lineage>
</organism>
<proteinExistence type="predicted"/>
<evidence type="ECO:0000256" key="1">
    <source>
        <dbReference type="SAM" id="Coils"/>
    </source>
</evidence>
<dbReference type="PANTHER" id="PTHR31543">
    <property type="entry name" value="DYNEIN REGULATORY COMPLEX SUBUNIT 4"/>
    <property type="match status" value="1"/>
</dbReference>
<name>A0A6P7GIL1_DIAVI</name>
<dbReference type="GO" id="GO:0005794">
    <property type="term" value="C:Golgi apparatus"/>
    <property type="evidence" value="ECO:0007669"/>
    <property type="project" value="TreeGrafter"/>
</dbReference>
<dbReference type="AlphaFoldDB" id="A0A6P7GIL1"/>
<dbReference type="GO" id="GO:0048870">
    <property type="term" value="P:cell motility"/>
    <property type="evidence" value="ECO:0007669"/>
    <property type="project" value="InterPro"/>
</dbReference>
<accession>A0A6P7GIL1</accession>
<keyword evidence="1" id="KW-0175">Coiled coil</keyword>
<dbReference type="PANTHER" id="PTHR31543:SF0">
    <property type="entry name" value="DYNEIN REGULATORY COMPLEX SUBUNIT 4"/>
    <property type="match status" value="1"/>
</dbReference>
<dbReference type="GO" id="GO:0008017">
    <property type="term" value="F:microtubule binding"/>
    <property type="evidence" value="ECO:0007669"/>
    <property type="project" value="InterPro"/>
</dbReference>